<evidence type="ECO:0000313" key="1">
    <source>
        <dbReference type="EMBL" id="GAP39932.1"/>
    </source>
</evidence>
<organism evidence="1">
    <name type="scientific">Flexilinea flocculi</name>
    <dbReference type="NCBI Taxonomy" id="1678840"/>
    <lineage>
        <taxon>Bacteria</taxon>
        <taxon>Bacillati</taxon>
        <taxon>Chloroflexota</taxon>
        <taxon>Anaerolineae</taxon>
        <taxon>Anaerolineales</taxon>
        <taxon>Anaerolineaceae</taxon>
        <taxon>Flexilinea</taxon>
    </lineage>
</organism>
<reference evidence="1" key="1">
    <citation type="journal article" date="2015" name="Genome Announc.">
        <title>Draft Genome Sequence of Anaerolineae Strain TC1, a Novel Isolate from a Methanogenic Wastewater Treatment System.</title>
        <authorList>
            <person name="Matsuura N."/>
            <person name="Tourlousse D.M."/>
            <person name="Sun L."/>
            <person name="Toyonaga M."/>
            <person name="Kuroda K."/>
            <person name="Ohashi A."/>
            <person name="Cruz R."/>
            <person name="Yamaguchi T."/>
            <person name="Sekiguchi Y."/>
        </authorList>
    </citation>
    <scope>NUCLEOTIDE SEQUENCE [LARGE SCALE GENOMIC DNA]</scope>
    <source>
        <strain evidence="1">TC1</strain>
    </source>
</reference>
<evidence type="ECO:0000313" key="2">
    <source>
        <dbReference type="Proteomes" id="UP000053370"/>
    </source>
</evidence>
<protein>
    <submittedName>
        <fullName evidence="1">Uncharacterized protein</fullName>
    </submittedName>
</protein>
<gene>
    <name evidence="1" type="ORF">ATC1_12470</name>
</gene>
<sequence>MHIKREKLVVVMFLREAYQLDKNIALPHILIADCDTGISNLKMGRFI</sequence>
<dbReference type="AlphaFoldDB" id="A0A0K8PB93"/>
<accession>A0A0K8PB93</accession>
<dbReference type="Proteomes" id="UP000053370">
    <property type="component" value="Unassembled WGS sequence"/>
</dbReference>
<name>A0A0K8PB93_9CHLR</name>
<dbReference type="EMBL" id="DF968180">
    <property type="protein sequence ID" value="GAP39932.1"/>
    <property type="molecule type" value="Genomic_DNA"/>
</dbReference>
<keyword evidence="2" id="KW-1185">Reference proteome</keyword>
<proteinExistence type="predicted"/>